<dbReference type="Gene3D" id="3.40.50.1820">
    <property type="entry name" value="alpha/beta hydrolase"/>
    <property type="match status" value="1"/>
</dbReference>
<dbReference type="PANTHER" id="PTHR42776">
    <property type="entry name" value="SERINE PEPTIDASE S9 FAMILY MEMBER"/>
    <property type="match status" value="1"/>
</dbReference>
<accession>A0A2P8CGV9</accession>
<dbReference type="OrthoDB" id="262125at2"/>
<dbReference type="Pfam" id="PF00326">
    <property type="entry name" value="Peptidase_S9"/>
    <property type="match status" value="1"/>
</dbReference>
<protein>
    <submittedName>
        <fullName evidence="5">Dipeptidyl aminopeptidase/acylaminoacyl peptidase</fullName>
    </submittedName>
</protein>
<evidence type="ECO:0000256" key="1">
    <source>
        <dbReference type="ARBA" id="ARBA00022729"/>
    </source>
</evidence>
<dbReference type="Gene3D" id="2.120.10.30">
    <property type="entry name" value="TolB, C-terminal domain"/>
    <property type="match status" value="2"/>
</dbReference>
<gene>
    <name evidence="5" type="ORF">CLV63_13929</name>
</gene>
<name>A0A2P8CGV9_9ACTN</name>
<dbReference type="InterPro" id="IPR001375">
    <property type="entry name" value="Peptidase_S9_cat"/>
</dbReference>
<comment type="caution">
    <text evidence="5">The sequence shown here is derived from an EMBL/GenBank/DDBJ whole genome shotgun (WGS) entry which is preliminary data.</text>
</comment>
<evidence type="ECO:0000256" key="2">
    <source>
        <dbReference type="ARBA" id="ARBA00022801"/>
    </source>
</evidence>
<keyword evidence="2" id="KW-0378">Hydrolase</keyword>
<dbReference type="GO" id="GO:0004252">
    <property type="term" value="F:serine-type endopeptidase activity"/>
    <property type="evidence" value="ECO:0007669"/>
    <property type="project" value="TreeGrafter"/>
</dbReference>
<evidence type="ECO:0000259" key="4">
    <source>
        <dbReference type="Pfam" id="PF00326"/>
    </source>
</evidence>
<dbReference type="EMBL" id="PYGA01000039">
    <property type="protein sequence ID" value="PSK84210.1"/>
    <property type="molecule type" value="Genomic_DNA"/>
</dbReference>
<dbReference type="GO" id="GO:0006508">
    <property type="term" value="P:proteolysis"/>
    <property type="evidence" value="ECO:0007669"/>
    <property type="project" value="InterPro"/>
</dbReference>
<organism evidence="5 6">
    <name type="scientific">Murinocardiopsis flavida</name>
    <dbReference type="NCBI Taxonomy" id="645275"/>
    <lineage>
        <taxon>Bacteria</taxon>
        <taxon>Bacillati</taxon>
        <taxon>Actinomycetota</taxon>
        <taxon>Actinomycetes</taxon>
        <taxon>Streptosporangiales</taxon>
        <taxon>Nocardiopsidaceae</taxon>
        <taxon>Murinocardiopsis</taxon>
    </lineage>
</organism>
<dbReference type="Pfam" id="PF07676">
    <property type="entry name" value="PD40"/>
    <property type="match status" value="1"/>
</dbReference>
<dbReference type="SUPFAM" id="SSF53474">
    <property type="entry name" value="alpha/beta-Hydrolases"/>
    <property type="match status" value="1"/>
</dbReference>
<dbReference type="RefSeq" id="WP_106586939.1">
    <property type="nucleotide sequence ID" value="NZ_PYGA01000039.1"/>
</dbReference>
<reference evidence="5 6" key="1">
    <citation type="submission" date="2018-03" db="EMBL/GenBank/DDBJ databases">
        <title>Genomic Encyclopedia of Archaeal and Bacterial Type Strains, Phase II (KMG-II): from individual species to whole genera.</title>
        <authorList>
            <person name="Goeker M."/>
        </authorList>
    </citation>
    <scope>NUCLEOTIDE SEQUENCE [LARGE SCALE GENOMIC DNA]</scope>
    <source>
        <strain evidence="5 6">DSM 45312</strain>
    </source>
</reference>
<proteinExistence type="predicted"/>
<keyword evidence="1" id="KW-0732">Signal</keyword>
<dbReference type="PANTHER" id="PTHR42776:SF13">
    <property type="entry name" value="DIPEPTIDYL-PEPTIDASE 5"/>
    <property type="match status" value="1"/>
</dbReference>
<dbReference type="GO" id="GO:0004177">
    <property type="term" value="F:aminopeptidase activity"/>
    <property type="evidence" value="ECO:0007669"/>
    <property type="project" value="UniProtKB-KW"/>
</dbReference>
<evidence type="ECO:0000313" key="5">
    <source>
        <dbReference type="EMBL" id="PSK84210.1"/>
    </source>
</evidence>
<keyword evidence="5" id="KW-0645">Protease</keyword>
<dbReference type="InterPro" id="IPR011042">
    <property type="entry name" value="6-blade_b-propeller_TolB-like"/>
</dbReference>
<keyword evidence="6" id="KW-1185">Reference proteome</keyword>
<feature type="domain" description="Peptidase S9 prolyl oligopeptidase catalytic" evidence="4">
    <location>
        <begin position="458"/>
        <end position="664"/>
    </location>
</feature>
<evidence type="ECO:0000313" key="6">
    <source>
        <dbReference type="Proteomes" id="UP000240542"/>
    </source>
</evidence>
<evidence type="ECO:0000256" key="3">
    <source>
        <dbReference type="ARBA" id="ARBA00022825"/>
    </source>
</evidence>
<dbReference type="Proteomes" id="UP000240542">
    <property type="component" value="Unassembled WGS sequence"/>
</dbReference>
<keyword evidence="3" id="KW-0720">Serine protease</keyword>
<keyword evidence="5" id="KW-0031">Aminopeptidase</keyword>
<dbReference type="AlphaFoldDB" id="A0A2P8CGV9"/>
<dbReference type="InterPro" id="IPR029058">
    <property type="entry name" value="AB_hydrolase_fold"/>
</dbReference>
<sequence length="674" mass="72986">MVRPWVEMSDYIALRRVGGLLLSPDGGRLIAPVSEPGPDGTAFGTALWEIDPGGERAARRITRSAAGEAGPAFLPDGSLLFTSARPDAESTPENQGDAAALWLLPAGGGEARRVAARPGGFSGVATADDGTVAFLSALHPDSADDDADTKARKARADAKVSAILHESSPVRSWDHDVGPTLPRLFTAAAPADGDAGLGAQRDLTPEAGKALLNTGTELSRDGRTALVNWTEPQPRGRQLRRLALIDTATGERRILTPDNAEHHYGAARFAPDGAAIAAVSHFDGAYDDPRDSTLWLIDTATGAARDLLPDHELWPREIAWTADGGAVLFVADEAGRRPVFRVEVDGGAVTRLTGDHGAYSALNPARDGTALYALRDAFDAPPAPVRLTPAAADQQPTALRSPLEPLELPGSLTEIDTTADDGTTIRSWLVLPADAAPGSPAPLVVWVHGGPYMSFNGWSWRWNPWLLAERGYAVLLPDPALSTGYGQDMLRRAWGDWGPRTFADVMAITDAAEAREDIDATRTSMMGGSFGGYMANWIAGHTARFKAIVSHASLWALDSFAPVTDSPPVWECEFGEQHTRPERYLRNTPHRHVAEIRTPMLVIHGDKDYRVPIGEGLRLWWDLVEHEVDAKFLYFPDENHWILTPGNIGVWYETVFAFLDHHVHGKEWRRPDLL</sequence>
<dbReference type="InterPro" id="IPR011659">
    <property type="entry name" value="WD40"/>
</dbReference>
<dbReference type="SUPFAM" id="SSF82171">
    <property type="entry name" value="DPP6 N-terminal domain-like"/>
    <property type="match status" value="1"/>
</dbReference>